<organism evidence="3 4">
    <name type="scientific">Sphingomonas jejuensis</name>
    <dbReference type="NCBI Taxonomy" id="904715"/>
    <lineage>
        <taxon>Bacteria</taxon>
        <taxon>Pseudomonadati</taxon>
        <taxon>Pseudomonadota</taxon>
        <taxon>Alphaproteobacteria</taxon>
        <taxon>Sphingomonadales</taxon>
        <taxon>Sphingomonadaceae</taxon>
        <taxon>Sphingomonas</taxon>
    </lineage>
</organism>
<name>A0ABX0XPZ0_9SPHN</name>
<keyword evidence="2" id="KW-0732">Signal</keyword>
<evidence type="ECO:0000256" key="1">
    <source>
        <dbReference type="ARBA" id="ARBA00005254"/>
    </source>
</evidence>
<feature type="chain" id="PRO_5047189952" evidence="2">
    <location>
        <begin position="28"/>
        <end position="302"/>
    </location>
</feature>
<dbReference type="PANTHER" id="PTHR43802:SF1">
    <property type="entry name" value="IP11341P-RELATED"/>
    <property type="match status" value="1"/>
</dbReference>
<dbReference type="SUPFAM" id="SSF52096">
    <property type="entry name" value="ClpP/crotonase"/>
    <property type="match status" value="1"/>
</dbReference>
<protein>
    <submittedName>
        <fullName evidence="3">Enoyl-CoA hydratase/carnithine racemase</fullName>
    </submittedName>
</protein>
<dbReference type="PANTHER" id="PTHR43802">
    <property type="entry name" value="ENOYL-COA HYDRATASE"/>
    <property type="match status" value="1"/>
</dbReference>
<evidence type="ECO:0000313" key="3">
    <source>
        <dbReference type="EMBL" id="NJC35365.1"/>
    </source>
</evidence>
<keyword evidence="4" id="KW-1185">Reference proteome</keyword>
<feature type="signal peptide" evidence="2">
    <location>
        <begin position="1"/>
        <end position="27"/>
    </location>
</feature>
<comment type="similarity">
    <text evidence="1">Belongs to the enoyl-CoA hydratase/isomerase family.</text>
</comment>
<dbReference type="Proteomes" id="UP000734218">
    <property type="component" value="Unassembled WGS sequence"/>
</dbReference>
<dbReference type="CDD" id="cd06558">
    <property type="entry name" value="crotonase-like"/>
    <property type="match status" value="1"/>
</dbReference>
<evidence type="ECO:0000256" key="2">
    <source>
        <dbReference type="SAM" id="SignalP"/>
    </source>
</evidence>
<accession>A0ABX0XPZ0</accession>
<dbReference type="InterPro" id="IPR029045">
    <property type="entry name" value="ClpP/crotonase-like_dom_sf"/>
</dbReference>
<proteinExistence type="inferred from homology"/>
<reference evidence="3 4" key="1">
    <citation type="submission" date="2020-03" db="EMBL/GenBank/DDBJ databases">
        <title>Genomic Encyclopedia of Type Strains, Phase IV (KMG-IV): sequencing the most valuable type-strain genomes for metagenomic binning, comparative biology and taxonomic classification.</title>
        <authorList>
            <person name="Goeker M."/>
        </authorList>
    </citation>
    <scope>NUCLEOTIDE SEQUENCE [LARGE SCALE GENOMIC DNA]</scope>
    <source>
        <strain evidence="3 4">DSM 27651</strain>
    </source>
</reference>
<dbReference type="RefSeq" id="WP_217991001.1">
    <property type="nucleotide sequence ID" value="NZ_JAATJE010000003.1"/>
</dbReference>
<gene>
    <name evidence="3" type="ORF">GGR88_002894</name>
</gene>
<dbReference type="EMBL" id="JAATJE010000003">
    <property type="protein sequence ID" value="NJC35365.1"/>
    <property type="molecule type" value="Genomic_DNA"/>
</dbReference>
<sequence>MDRMIRIGVASFALTLGLISAVGPARAQAPAPVRATPAAAAVARPAYFDATPSLRMERGADGVLVVTFNTRGGPFRFSAVEHAAFVDAFAAIGRDRDNKVVILTGAGGDWIADIDFASFGDVSDPDRWSRVHDEGTQVLENLLNIRVPVICAVEGRAWVHTEYCLTANVVVAGHGATFHDAPHFAGGIVPGDGIFTAWSYWAGPGRAQAWLLSPAPISAETARDWGVVAEVTAKGGAVARARELAAAWLRAPEVTRRDTRVHFVQPLKERIARETGYGLALEGASAAALVKAGREQTREQGK</sequence>
<dbReference type="InterPro" id="IPR001753">
    <property type="entry name" value="Enoyl-CoA_hydra/iso"/>
</dbReference>
<evidence type="ECO:0000313" key="4">
    <source>
        <dbReference type="Proteomes" id="UP000734218"/>
    </source>
</evidence>
<dbReference type="Pfam" id="PF00378">
    <property type="entry name" value="ECH_1"/>
    <property type="match status" value="1"/>
</dbReference>
<dbReference type="Gene3D" id="3.90.226.10">
    <property type="entry name" value="2-enoyl-CoA Hydratase, Chain A, domain 1"/>
    <property type="match status" value="1"/>
</dbReference>
<comment type="caution">
    <text evidence="3">The sequence shown here is derived from an EMBL/GenBank/DDBJ whole genome shotgun (WGS) entry which is preliminary data.</text>
</comment>